<evidence type="ECO:0000313" key="2">
    <source>
        <dbReference type="EMBL" id="UOX34328.1"/>
    </source>
</evidence>
<dbReference type="RefSeq" id="WP_246917143.1">
    <property type="nucleotide sequence ID" value="NZ_CP090145.1"/>
</dbReference>
<gene>
    <name evidence="2" type="ORF">LXD69_02150</name>
</gene>
<feature type="chain" id="PRO_5046250026" description="Lipoprotein" evidence="1">
    <location>
        <begin position="22"/>
        <end position="316"/>
    </location>
</feature>
<protein>
    <recommendedName>
        <fullName evidence="4">Lipoprotein</fullName>
    </recommendedName>
</protein>
<proteinExistence type="predicted"/>
<dbReference type="EMBL" id="CP090145">
    <property type="protein sequence ID" value="UOX34328.1"/>
    <property type="molecule type" value="Genomic_DNA"/>
</dbReference>
<keyword evidence="1" id="KW-0732">Signal</keyword>
<reference evidence="2" key="1">
    <citation type="submission" date="2021-12" db="EMBL/GenBank/DDBJ databases">
        <authorList>
            <person name="Cha I.-T."/>
            <person name="Lee K.-E."/>
            <person name="Park S.-J."/>
        </authorList>
    </citation>
    <scope>NUCLEOTIDE SEQUENCE</scope>
    <source>
        <strain evidence="2">YSM-43</strain>
    </source>
</reference>
<evidence type="ECO:0000313" key="3">
    <source>
        <dbReference type="Proteomes" id="UP000830454"/>
    </source>
</evidence>
<evidence type="ECO:0008006" key="4">
    <source>
        <dbReference type="Google" id="ProtNLM"/>
    </source>
</evidence>
<evidence type="ECO:0000256" key="1">
    <source>
        <dbReference type="SAM" id="SignalP"/>
    </source>
</evidence>
<keyword evidence="3" id="KW-1185">Reference proteome</keyword>
<feature type="signal peptide" evidence="1">
    <location>
        <begin position="1"/>
        <end position="21"/>
    </location>
</feature>
<organism evidence="2 3">
    <name type="scientific">Flavobacterium sediminilitoris</name>
    <dbReference type="NCBI Taxonomy" id="2024526"/>
    <lineage>
        <taxon>Bacteria</taxon>
        <taxon>Pseudomonadati</taxon>
        <taxon>Bacteroidota</taxon>
        <taxon>Flavobacteriia</taxon>
        <taxon>Flavobacteriales</taxon>
        <taxon>Flavobacteriaceae</taxon>
        <taxon>Flavobacterium</taxon>
    </lineage>
</organism>
<reference evidence="2" key="2">
    <citation type="submission" date="2022-04" db="EMBL/GenBank/DDBJ databases">
        <title>Complete Genome Sequence of Flavobacterium sediminilitoris YSM-43, Isolated from a Tidal Sediment.</title>
        <authorList>
            <person name="Lee P.A."/>
        </authorList>
    </citation>
    <scope>NUCLEOTIDE SEQUENCE</scope>
    <source>
        <strain evidence="2">YSM-43</strain>
    </source>
</reference>
<dbReference type="PROSITE" id="PS51257">
    <property type="entry name" value="PROKAR_LIPOPROTEIN"/>
    <property type="match status" value="1"/>
</dbReference>
<sequence>MKKLFLNKLNLVLALIVLTFASCEKENDGIVPAQDQTSQSIENLKAALLPPTTQELPKIVSDQINSSKANLLHYTDKSMEILEVTVLGTINTADALNLSKEIISSKESVVANGDVAEPSSIVAGPLKDLYSGNELLEIQDNLNEVATNELKINDQILEITWNIKNKKVKSLCFYRTDGIVWDNVIGGLVIMEQPQIEESSQGDFHSKVSSKWRSLTWTANWLWGSKRGEMGAKITIYYSSSRVTNTDRSDWGNISLGKARSESKILNNTGSYGKIRYALGLCTPTGSLSFNSSNFTVSFSGLGSNIIANGTLTLYP</sequence>
<name>A0ABY4HP26_9FLAO</name>
<accession>A0ABY4HP26</accession>
<dbReference type="Proteomes" id="UP000830454">
    <property type="component" value="Chromosome"/>
</dbReference>